<dbReference type="Proteomes" id="UP000317410">
    <property type="component" value="Unassembled WGS sequence"/>
</dbReference>
<dbReference type="InterPro" id="IPR003812">
    <property type="entry name" value="Fido"/>
</dbReference>
<accession>A0A4Y4BA39</accession>
<dbReference type="PANTHER" id="PTHR13504:SF38">
    <property type="entry name" value="FIDO DOMAIN-CONTAINING PROTEIN"/>
    <property type="match status" value="1"/>
</dbReference>
<dbReference type="SUPFAM" id="SSF140931">
    <property type="entry name" value="Fic-like"/>
    <property type="match status" value="1"/>
</dbReference>
<dbReference type="Pfam" id="PF02661">
    <property type="entry name" value="Fic"/>
    <property type="match status" value="1"/>
</dbReference>
<dbReference type="InterPro" id="IPR036597">
    <property type="entry name" value="Fido-like_dom_sf"/>
</dbReference>
<evidence type="ECO:0000313" key="4">
    <source>
        <dbReference type="EMBL" id="GEC75904.1"/>
    </source>
</evidence>
<evidence type="ECO:0000259" key="3">
    <source>
        <dbReference type="PROSITE" id="PS51459"/>
    </source>
</evidence>
<organism evidence="4 5">
    <name type="scientific">Microbacterium maritypicum</name>
    <name type="common">Microbacterium liquefaciens</name>
    <dbReference type="NCBI Taxonomy" id="33918"/>
    <lineage>
        <taxon>Bacteria</taxon>
        <taxon>Bacillati</taxon>
        <taxon>Actinomycetota</taxon>
        <taxon>Actinomycetes</taxon>
        <taxon>Micrococcales</taxon>
        <taxon>Microbacteriaceae</taxon>
        <taxon>Microbacterium</taxon>
    </lineage>
</organism>
<dbReference type="Gene3D" id="1.10.3290.10">
    <property type="entry name" value="Fido-like domain"/>
    <property type="match status" value="1"/>
</dbReference>
<feature type="site" description="Important for autoinhibition of adenylyltransferase activity" evidence="2">
    <location>
        <position position="59"/>
    </location>
</feature>
<sequence>MNNLYRLPQPAFDSDLVPLLFEVERLRADIGTGTTHREIVTELHLLFDTVMSVISARIEGNHTTVYEAVETIGAAEARSFDDHLGEISNIVEAVRYLDTLDPSLPLTHGLVRDLHARTVEGLIREGDPTPGAYREQDVAISGSGHVPPSWVTVHAEISDLLAFANHDRPMHEQMMQIALAHHRFVWIHPFRNGNGRVSRLFTYAMLRKTVFATRGYSALNPAAVFGNDRSAYIAALESADALDDEGTVSWITFFARGIRDDLARLVQLQDHEFVEAALVGPALTQLTRDGVLSRADETVLRAVLAAGVVKAGDLESVIPGTASQRSRVIRALLDRGLLRQAQDGPRFYLLSLSRGPLASRLIRRLNELGHLPKILEND</sequence>
<name>A0A4Y4BA39_MICMQ</name>
<gene>
    <name evidence="4" type="ORF">MLI01_20490</name>
</gene>
<proteinExistence type="predicted"/>
<evidence type="ECO:0000256" key="1">
    <source>
        <dbReference type="PIRSR" id="PIRSR640198-1"/>
    </source>
</evidence>
<feature type="active site" evidence="1">
    <location>
        <position position="188"/>
    </location>
</feature>
<evidence type="ECO:0000256" key="2">
    <source>
        <dbReference type="PIRSR" id="PIRSR640198-3"/>
    </source>
</evidence>
<evidence type="ECO:0000313" key="5">
    <source>
        <dbReference type="Proteomes" id="UP000317410"/>
    </source>
</evidence>
<dbReference type="RefSeq" id="WP_141386847.1">
    <property type="nucleotide sequence ID" value="NZ_BJNQ01000013.1"/>
</dbReference>
<dbReference type="InterPro" id="IPR040198">
    <property type="entry name" value="Fido_containing"/>
</dbReference>
<dbReference type="PANTHER" id="PTHR13504">
    <property type="entry name" value="FIDO DOMAIN-CONTAINING PROTEIN DDB_G0283145"/>
    <property type="match status" value="1"/>
</dbReference>
<dbReference type="AlphaFoldDB" id="A0A4Y4BA39"/>
<dbReference type="EMBL" id="BJNQ01000013">
    <property type="protein sequence ID" value="GEC75904.1"/>
    <property type="molecule type" value="Genomic_DNA"/>
</dbReference>
<feature type="domain" description="Fido" evidence="3">
    <location>
        <begin position="106"/>
        <end position="256"/>
    </location>
</feature>
<reference evidence="4 5" key="1">
    <citation type="submission" date="2019-06" db="EMBL/GenBank/DDBJ databases">
        <title>Whole genome shotgun sequence of Microbacterium liquefaciens NBRC 15037.</title>
        <authorList>
            <person name="Hosoyama A."/>
            <person name="Uohara A."/>
            <person name="Ohji S."/>
            <person name="Ichikawa N."/>
        </authorList>
    </citation>
    <scope>NUCLEOTIDE SEQUENCE [LARGE SCALE GENOMIC DNA]</scope>
    <source>
        <strain evidence="4 5">NBRC 15037</strain>
    </source>
</reference>
<dbReference type="PROSITE" id="PS51459">
    <property type="entry name" value="FIDO"/>
    <property type="match status" value="1"/>
</dbReference>
<protein>
    <submittedName>
        <fullName evidence="4">Fic family protein</fullName>
    </submittedName>
</protein>
<comment type="caution">
    <text evidence="4">The sequence shown here is derived from an EMBL/GenBank/DDBJ whole genome shotgun (WGS) entry which is preliminary data.</text>
</comment>